<evidence type="ECO:0000313" key="2">
    <source>
        <dbReference type="Proteomes" id="UP000012153"/>
    </source>
</evidence>
<sequence>MIFGFFFKRFWVLKKGNCSLVRRIGYTLGDFSYRGTKDFLLINLAKKAKIKIVSFRTYGIRFIGYILD</sequence>
<dbReference type="Proteomes" id="UP000012153">
    <property type="component" value="Unassembled WGS sequence"/>
</dbReference>
<comment type="caution">
    <text evidence="1">The sequence shown here is derived from an EMBL/GenBank/DDBJ whole genome shotgun (WGS) entry which is preliminary data.</text>
</comment>
<evidence type="ECO:0000313" key="1">
    <source>
        <dbReference type="EMBL" id="EMO42938.1"/>
    </source>
</evidence>
<protein>
    <submittedName>
        <fullName evidence="1">Uncharacterized protein</fullName>
    </submittedName>
</protein>
<organism evidence="1 2">
    <name type="scientific">Leptospira noguchii serovar Autumnalis str. ZUN142</name>
    <dbReference type="NCBI Taxonomy" id="1085540"/>
    <lineage>
        <taxon>Bacteria</taxon>
        <taxon>Pseudomonadati</taxon>
        <taxon>Spirochaetota</taxon>
        <taxon>Spirochaetia</taxon>
        <taxon>Leptospirales</taxon>
        <taxon>Leptospiraceae</taxon>
        <taxon>Leptospira</taxon>
    </lineage>
</organism>
<name>M6V070_9LEPT</name>
<dbReference type="AlphaFoldDB" id="M6V070"/>
<proteinExistence type="predicted"/>
<dbReference type="EMBL" id="AHOP02000003">
    <property type="protein sequence ID" value="EMO42938.1"/>
    <property type="molecule type" value="Genomic_DNA"/>
</dbReference>
<reference evidence="1 2" key="1">
    <citation type="submission" date="2013-01" db="EMBL/GenBank/DDBJ databases">
        <authorList>
            <person name="Harkins D.M."/>
            <person name="Durkin A.S."/>
            <person name="Brinkac L.M."/>
            <person name="Haft D.H."/>
            <person name="Selengut J.D."/>
            <person name="Sanka R."/>
            <person name="DePew J."/>
            <person name="Purushe J."/>
            <person name="Matthias M.A."/>
            <person name="Vinetz J.M."/>
            <person name="Sutton G.G."/>
            <person name="Nierman W.C."/>
            <person name="Fouts D.E."/>
        </authorList>
    </citation>
    <scope>NUCLEOTIDE SEQUENCE [LARGE SCALE GENOMIC DNA]</scope>
    <source>
        <strain evidence="1 2">ZUN142</strain>
    </source>
</reference>
<accession>M6V070</accession>
<gene>
    <name evidence="1" type="ORF">LEP1GSC186_4609</name>
</gene>